<protein>
    <submittedName>
        <fullName evidence="2">Putative RNA-directed DNA polymerase from transposon BS</fullName>
    </submittedName>
</protein>
<dbReference type="OrthoDB" id="5987630at2759"/>
<reference evidence="3" key="1">
    <citation type="journal article" date="2017" name="bioRxiv">
        <title>Comparative analysis of the genomes of Stylophora pistillata and Acropora digitifera provides evidence for extensive differences between species of corals.</title>
        <authorList>
            <person name="Voolstra C.R."/>
            <person name="Li Y."/>
            <person name="Liew Y.J."/>
            <person name="Baumgarten S."/>
            <person name="Zoccola D."/>
            <person name="Flot J.-F."/>
            <person name="Tambutte S."/>
            <person name="Allemand D."/>
            <person name="Aranda M."/>
        </authorList>
    </citation>
    <scope>NUCLEOTIDE SEQUENCE [LARGE SCALE GENOMIC DNA]</scope>
</reference>
<evidence type="ECO:0000259" key="1">
    <source>
        <dbReference type="PROSITE" id="PS50878"/>
    </source>
</evidence>
<keyword evidence="2" id="KW-0695">RNA-directed DNA polymerase</keyword>
<dbReference type="InterPro" id="IPR018575">
    <property type="entry name" value="Restrct_endonuc_II_Eco29kI"/>
</dbReference>
<evidence type="ECO:0000313" key="2">
    <source>
        <dbReference type="EMBL" id="PFX22791.1"/>
    </source>
</evidence>
<organism evidence="2 3">
    <name type="scientific">Stylophora pistillata</name>
    <name type="common">Smooth cauliflower coral</name>
    <dbReference type="NCBI Taxonomy" id="50429"/>
    <lineage>
        <taxon>Eukaryota</taxon>
        <taxon>Metazoa</taxon>
        <taxon>Cnidaria</taxon>
        <taxon>Anthozoa</taxon>
        <taxon>Hexacorallia</taxon>
        <taxon>Scleractinia</taxon>
        <taxon>Astrocoeniina</taxon>
        <taxon>Pocilloporidae</taxon>
        <taxon>Stylophora</taxon>
    </lineage>
</organism>
<dbReference type="InterPro" id="IPR000477">
    <property type="entry name" value="RT_dom"/>
</dbReference>
<dbReference type="CDD" id="cd01650">
    <property type="entry name" value="RT_nLTR_like"/>
    <property type="match status" value="1"/>
</dbReference>
<keyword evidence="2" id="KW-0548">Nucleotidyltransferase</keyword>
<keyword evidence="2" id="KW-0808">Transferase</keyword>
<comment type="caution">
    <text evidence="2">The sequence shown here is derived from an EMBL/GenBank/DDBJ whole genome shotgun (WGS) entry which is preliminary data.</text>
</comment>
<accession>A0A2B4RYT1</accession>
<evidence type="ECO:0000313" key="3">
    <source>
        <dbReference type="Proteomes" id="UP000225706"/>
    </source>
</evidence>
<name>A0A2B4RYT1_STYPI</name>
<gene>
    <name evidence="2" type="primary">RTase</name>
    <name evidence="2" type="ORF">AWC38_SpisGene12685</name>
</gene>
<proteinExistence type="predicted"/>
<dbReference type="Pfam" id="PF00078">
    <property type="entry name" value="RVT_1"/>
    <property type="match status" value="1"/>
</dbReference>
<dbReference type="EMBL" id="LSMT01000229">
    <property type="protein sequence ID" value="PFX22791.1"/>
    <property type="molecule type" value="Genomic_DNA"/>
</dbReference>
<dbReference type="Proteomes" id="UP000225706">
    <property type="component" value="Unassembled WGS sequence"/>
</dbReference>
<dbReference type="PROSITE" id="PS50878">
    <property type="entry name" value="RT_POL"/>
    <property type="match status" value="1"/>
</dbReference>
<sequence>MPANKSSGIDNIPVRVIKDSLPVILSVIISLINASFSDGKYPRSWKLAVVSPIPKEGSHEEPDSNRPISLLPIVSKVCERAALNQIMSFLVSNERLSTRQSGNKKLHSTETSLIRTTDAILSAIDDKKITAVVLLDMSKAFDTINHGILLNKLLDIGISLSSVAWFTSYLSDRRQEVRINSALSDPLPIVSGVPQGSVLGPILFNIYVNDLPLTPRSFLTESYVDDTKLYVSFPVQDWAKAVADLSADLLQIRNWCFANRLLLNPDKTKLTIYGSRQNLNNIPVIRLFISFPKGYREANYSRPRDSELSTWQAMSCNRYLSRILCTDVMNFPNNSIPQCLNRCEILLRRRLKKHELRVEDNLRRCNKFETGTESPSPSVDDEDNSVLQRISVDFMETSYIYPLGSSTNWYPKLPGVYSIYYVGKKPLYEGLVKPSIAEPIYVGMSKTSISVRLKDHLGKINRAKDLKVRDFIVRFMTVDNKHYAPCIEGMLIEHFNPIWNSETVGISFGNAGSRESDWNKYHIQKIPWTRRHMPNKLRWYFFRFPENFV</sequence>
<dbReference type="PANTHER" id="PTHR33332">
    <property type="entry name" value="REVERSE TRANSCRIPTASE DOMAIN-CONTAINING PROTEIN"/>
    <property type="match status" value="1"/>
</dbReference>
<dbReference type="GO" id="GO:0003964">
    <property type="term" value="F:RNA-directed DNA polymerase activity"/>
    <property type="evidence" value="ECO:0007669"/>
    <property type="project" value="UniProtKB-KW"/>
</dbReference>
<dbReference type="SUPFAM" id="SSF56672">
    <property type="entry name" value="DNA/RNA polymerases"/>
    <property type="match status" value="1"/>
</dbReference>
<dbReference type="AlphaFoldDB" id="A0A2B4RYT1"/>
<keyword evidence="3" id="KW-1185">Reference proteome</keyword>
<dbReference type="InterPro" id="IPR043502">
    <property type="entry name" value="DNA/RNA_pol_sf"/>
</dbReference>
<feature type="domain" description="Reverse transcriptase" evidence="1">
    <location>
        <begin position="34"/>
        <end position="284"/>
    </location>
</feature>
<dbReference type="Pfam" id="PF09517">
    <property type="entry name" value="RE_Eco29kI"/>
    <property type="match status" value="1"/>
</dbReference>